<dbReference type="Proteomes" id="UP000291236">
    <property type="component" value="Chromosome"/>
</dbReference>
<evidence type="ECO:0000313" key="1">
    <source>
        <dbReference type="EMBL" id="BBH52291.1"/>
    </source>
</evidence>
<dbReference type="AlphaFoldDB" id="A0A4P2VHR7"/>
<dbReference type="KEGG" id="sbf:JCM31447_07320"/>
<name>A0A4P2VHR7_FLUSA</name>
<dbReference type="EMBL" id="AP019368">
    <property type="protein sequence ID" value="BBH52291.1"/>
    <property type="molecule type" value="Genomic_DNA"/>
</dbReference>
<gene>
    <name evidence="1" type="ORF">JCM31447_07320</name>
</gene>
<dbReference type="RefSeq" id="WP_130606626.1">
    <property type="nucleotide sequence ID" value="NZ_AP019368.1"/>
</dbReference>
<dbReference type="OrthoDB" id="5288348at2"/>
<accession>A0A4P2VHR7</accession>
<organism evidence="1 2">
    <name type="scientific">Fluviispira sanaruensis</name>
    <dbReference type="NCBI Taxonomy" id="2493639"/>
    <lineage>
        <taxon>Bacteria</taxon>
        <taxon>Pseudomonadati</taxon>
        <taxon>Bdellovibrionota</taxon>
        <taxon>Oligoflexia</taxon>
        <taxon>Silvanigrellales</taxon>
        <taxon>Silvanigrellaceae</taxon>
        <taxon>Fluviispira</taxon>
    </lineage>
</organism>
<sequence>MPIIFPTVYHFDNQEIQKTSYTKVTVDYSKQKIACELNDLNSNVKIFQNKWYLHNYDSGKTIESDSPFIDFSIAQKFPNINCESILFDGLIFKKVNASSTFSNFQNWPNLSPGIYKFSLSNLSNFSISNYFKTKEDSQYYFCESGANQISEKFFCSLLDKDTGSIERKNNDTNKFLNIIGDENYRILNLNIGIKQKNKIIHATGVQFIIQKDDINNINLPPTIQFNDTNYFKSLFCNSLKFLYKPNEKKVLWSKNNKEISNFNNSILPEQFLSYNDVYKCINNNGESQNLEISKKYLTINGLKQIEIFNNDTVKSVKYRANLILPRNDYDWSCINSLNVKCEIIANNIDQTIDLKITPSLQFKNSVFPEKIKLILNIDNDKIEKEIVIFNSIKDNEKTLDISNSINLNKTNKENQYLCKIQDSFDKSALFNIYWFKDNRELIEFRNSDSINIFLSENNLTCIVAGKILNRSILGAKTYFVENPSKKNPSWLKESYLININIPNKFLLFTENLDTNISDINCEIQDQNNNIISNNICIKEKNSIYYLNISQNKLNELKNYFDSYPPIDIFNLPNLKFKVSFLENNIYRKYYSKVKFINENLKPVILASGVKSLKNGTQECYIFVHDPQKLYLSTQFYLENNKKSINLSSLNNYNMYDFNMLDKNLINSLEKSNIFLYLYRFKETKPEESCLITVSNGTTVSQTKTLKNLSFAGLNKILTQQKKKIEQRKAKQNYSPFKYLKKSDLTSNNLELNFIQKNIEQQKYPLSVSFSIAKKKRELTIYYNKEKINENIVSENQNNSTNNIDVNKVVSNSEANESFIPGFFMSAHINYNSNNEHNFTCKTDLNNLYDNKIIYKYSILFNGNIHLQKKSTQPYFDFEISNYKDTDTITCLIQVNNKIAASSLNISDKTKTLSLCYALDKNNSIVLFQCPIITSPFSAINNLKAAAFKTISQQFQNTDFISLIHMLIWSESQKNKFSFSYEVTHRD</sequence>
<keyword evidence="2" id="KW-1185">Reference proteome</keyword>
<protein>
    <submittedName>
        <fullName evidence="1">Uncharacterized protein</fullName>
    </submittedName>
</protein>
<reference evidence="1 2" key="1">
    <citation type="submission" date="2018-12" db="EMBL/GenBank/DDBJ databases">
        <title>Rubrispira sanarue gen. nov., sp., nov., a member of the order Silvanigrellales, isolated from a brackish lake in Hamamatsu Japan.</title>
        <authorList>
            <person name="Maejima Y."/>
            <person name="Iino T."/>
            <person name="Muraguchi Y."/>
            <person name="Fukuda K."/>
            <person name="Nojiri H."/>
            <person name="Ohkuma M."/>
            <person name="Moriuchi R."/>
            <person name="Dohra H."/>
            <person name="Kimbara K."/>
            <person name="Shintani M."/>
        </authorList>
    </citation>
    <scope>NUCLEOTIDE SEQUENCE [LARGE SCALE GENOMIC DNA]</scope>
    <source>
        <strain evidence="1 2">RF1110005</strain>
    </source>
</reference>
<proteinExistence type="predicted"/>
<evidence type="ECO:0000313" key="2">
    <source>
        <dbReference type="Proteomes" id="UP000291236"/>
    </source>
</evidence>